<keyword evidence="1" id="KW-1133">Transmembrane helix</keyword>
<dbReference type="KEGG" id="lmt:LMRG_00359"/>
<name>A0A0H3GE89_LISM4</name>
<accession>A0A0H3GE89</accession>
<sequence length="202" mass="23061">MNKRRWIFSTVVTAFLLIIGGFLVYQQMIPKPFTEVVAEAKIDGYESGDELENASTVIVTGQLEKRGDSIIERASDDAVVGVYRMSTFKIAQVLKNETDDNLAKEMTIPIYENEGYDAKTNTTYHIAGYTKMEKEEKYLLLLQKDSEDDYYIPTAVIFGKINLDPNKRNELFPKNSDTEVAINKVQAEVLKNLEKEIDREDK</sequence>
<dbReference type="Proteomes" id="UP000001288">
    <property type="component" value="Chromosome"/>
</dbReference>
<dbReference type="EMBL" id="CP002002">
    <property type="protein sequence ID" value="AEO05674.1"/>
    <property type="molecule type" value="Genomic_DNA"/>
</dbReference>
<keyword evidence="1" id="KW-0812">Transmembrane</keyword>
<dbReference type="RefSeq" id="WP_003721790.1">
    <property type="nucleotide sequence ID" value="NC_017544.1"/>
</dbReference>
<keyword evidence="1" id="KW-0472">Membrane</keyword>
<evidence type="ECO:0000313" key="2">
    <source>
        <dbReference type="EMBL" id="AEO05674.1"/>
    </source>
</evidence>
<organism evidence="2 3">
    <name type="scientific">Listeria monocytogenes serotype 1/2a (strain 10403S)</name>
    <dbReference type="NCBI Taxonomy" id="393133"/>
    <lineage>
        <taxon>Bacteria</taxon>
        <taxon>Bacillati</taxon>
        <taxon>Bacillota</taxon>
        <taxon>Bacilli</taxon>
        <taxon>Bacillales</taxon>
        <taxon>Listeriaceae</taxon>
        <taxon>Listeria</taxon>
    </lineage>
</organism>
<dbReference type="AlphaFoldDB" id="A0A0H3GE89"/>
<gene>
    <name evidence="2" type="ordered locus">LMRG_00359</name>
</gene>
<evidence type="ECO:0000313" key="3">
    <source>
        <dbReference type="Proteomes" id="UP000001288"/>
    </source>
</evidence>
<proteinExistence type="predicted"/>
<dbReference type="HOGENOM" id="CLU_1341911_0_0_9"/>
<protein>
    <submittedName>
        <fullName evidence="2">Uncharacterized protein</fullName>
    </submittedName>
</protein>
<evidence type="ECO:0000256" key="1">
    <source>
        <dbReference type="SAM" id="Phobius"/>
    </source>
</evidence>
<reference evidence="3" key="1">
    <citation type="submission" date="2010-04" db="EMBL/GenBank/DDBJ databases">
        <title>The genome sequence of Listeria monocytogenes strain 10403S.</title>
        <authorList>
            <consortium name="The Broad Institute Genome Sequencing Platform"/>
            <consortium name="The Broad Institute Genome Sequencing Center for Infectious Disease."/>
            <person name="Borowsky M."/>
            <person name="Borodovsky M."/>
            <person name="Young S.K."/>
            <person name="Zeng Q."/>
            <person name="Koehrsen M."/>
            <person name="Fitzgerald M."/>
            <person name="Wiedmann M."/>
            <person name="Swaminathan B."/>
            <person name="Lauer P."/>
            <person name="Portnoy D."/>
            <person name="Cossart P."/>
            <person name="Buchrieser C."/>
            <person name="Higgins D."/>
            <person name="Abouelleil A."/>
            <person name="Alvarado L."/>
            <person name="Arachchi H.M."/>
            <person name="Berlin A."/>
            <person name="Borenstein D."/>
            <person name="Brown A."/>
            <person name="Chapman S.B."/>
            <person name="Chen Z."/>
            <person name="Dunbar C.D."/>
            <person name="Engels R."/>
            <person name="Freedman E."/>
            <person name="Gearin G."/>
            <person name="Gellesch M."/>
            <person name="Goldberg J."/>
            <person name="Griggs A."/>
            <person name="Gujja S."/>
            <person name="Heilman E."/>
            <person name="Heiman D."/>
            <person name="Howarth C."/>
            <person name="Jen D."/>
            <person name="Larson L."/>
            <person name="Lui A."/>
            <person name="MacDonald J."/>
            <person name="Mehta T."/>
            <person name="Montmayeur A."/>
            <person name="Neiman D."/>
            <person name="Park D."/>
            <person name="Pearson M."/>
            <person name="Priest M."/>
            <person name="Richards J."/>
            <person name="Roberts A."/>
            <person name="Saif S."/>
            <person name="Shea T."/>
            <person name="Shenoy N."/>
            <person name="Sisk P."/>
            <person name="Stolte C."/>
            <person name="Sykes S."/>
            <person name="Walk T."/>
            <person name="White J."/>
            <person name="Yandava C."/>
            <person name="Haas B."/>
            <person name="Nusbaum C."/>
            <person name="Birren B."/>
        </authorList>
    </citation>
    <scope>NUCLEOTIDE SEQUENCE [LARGE SCALE GENOMIC DNA]</scope>
    <source>
        <strain evidence="3">10403S</strain>
    </source>
</reference>
<feature type="transmembrane region" description="Helical" evidence="1">
    <location>
        <begin position="6"/>
        <end position="25"/>
    </location>
</feature>